<keyword evidence="2" id="KW-1185">Reference proteome</keyword>
<accession>A0ABQ2MW30</accession>
<dbReference type="EMBL" id="BMMQ01000001">
    <property type="protein sequence ID" value="GGO59137.1"/>
    <property type="molecule type" value="Genomic_DNA"/>
</dbReference>
<evidence type="ECO:0000313" key="1">
    <source>
        <dbReference type="EMBL" id="GGO59137.1"/>
    </source>
</evidence>
<organism evidence="1 2">
    <name type="scientific">Microbacterium nanhaiense</name>
    <dbReference type="NCBI Taxonomy" id="1301026"/>
    <lineage>
        <taxon>Bacteria</taxon>
        <taxon>Bacillati</taxon>
        <taxon>Actinomycetota</taxon>
        <taxon>Actinomycetes</taxon>
        <taxon>Micrococcales</taxon>
        <taxon>Microbacteriaceae</taxon>
        <taxon>Microbacterium</taxon>
    </lineage>
</organism>
<evidence type="ECO:0000313" key="2">
    <source>
        <dbReference type="Proteomes" id="UP000638043"/>
    </source>
</evidence>
<protein>
    <submittedName>
        <fullName evidence="1">Uncharacterized protein</fullName>
    </submittedName>
</protein>
<dbReference type="RefSeq" id="WP_188699433.1">
    <property type="nucleotide sequence ID" value="NZ_BMMQ01000001.1"/>
</dbReference>
<reference evidence="2" key="1">
    <citation type="journal article" date="2019" name="Int. J. Syst. Evol. Microbiol.">
        <title>The Global Catalogue of Microorganisms (GCM) 10K type strain sequencing project: providing services to taxonomists for standard genome sequencing and annotation.</title>
        <authorList>
            <consortium name="The Broad Institute Genomics Platform"/>
            <consortium name="The Broad Institute Genome Sequencing Center for Infectious Disease"/>
            <person name="Wu L."/>
            <person name="Ma J."/>
        </authorList>
    </citation>
    <scope>NUCLEOTIDE SEQUENCE [LARGE SCALE GENOMIC DNA]</scope>
    <source>
        <strain evidence="2">CGMCC 4.7181</strain>
    </source>
</reference>
<dbReference type="Proteomes" id="UP000638043">
    <property type="component" value="Unassembled WGS sequence"/>
</dbReference>
<sequence>MTREPQFDAEQHAMLAALEEYEAGLDEWGIPIEESMSPLADPGNPESRFHYEVKVRRNWATDAVVEREQDFKDNPSRARTFAPYRVDH</sequence>
<name>A0ABQ2MW30_9MICO</name>
<proteinExistence type="predicted"/>
<comment type="caution">
    <text evidence="1">The sequence shown here is derived from an EMBL/GenBank/DDBJ whole genome shotgun (WGS) entry which is preliminary data.</text>
</comment>
<gene>
    <name evidence="1" type="ORF">GCM10010910_01390</name>
</gene>